<dbReference type="EMBL" id="CAJOAY010000402">
    <property type="protein sequence ID" value="CAF3655916.1"/>
    <property type="molecule type" value="Genomic_DNA"/>
</dbReference>
<name>A0A815N0T9_9BILA</name>
<dbReference type="Proteomes" id="UP000663860">
    <property type="component" value="Unassembled WGS sequence"/>
</dbReference>
<dbReference type="EMBL" id="CAJNON010000163">
    <property type="protein sequence ID" value="CAF1055498.1"/>
    <property type="molecule type" value="Genomic_DNA"/>
</dbReference>
<dbReference type="Proteomes" id="UP000663845">
    <property type="component" value="Unassembled WGS sequence"/>
</dbReference>
<protein>
    <recommendedName>
        <fullName evidence="8">Ankyrin repeat protein</fullName>
    </recommendedName>
</protein>
<comment type="caution">
    <text evidence="2">The sequence shown here is derived from an EMBL/GenBank/DDBJ whole genome shotgun (WGS) entry which is preliminary data.</text>
</comment>
<accession>A0A815N0T9</accession>
<organism evidence="2 7">
    <name type="scientific">Adineta steineri</name>
    <dbReference type="NCBI Taxonomy" id="433720"/>
    <lineage>
        <taxon>Eukaryota</taxon>
        <taxon>Metazoa</taxon>
        <taxon>Spiralia</taxon>
        <taxon>Gnathifera</taxon>
        <taxon>Rotifera</taxon>
        <taxon>Eurotatoria</taxon>
        <taxon>Bdelloidea</taxon>
        <taxon>Adinetida</taxon>
        <taxon>Adinetidae</taxon>
        <taxon>Adineta</taxon>
    </lineage>
</organism>
<evidence type="ECO:0000313" key="4">
    <source>
        <dbReference type="EMBL" id="CAF3655916.1"/>
    </source>
</evidence>
<dbReference type="Proteomes" id="UP000663891">
    <property type="component" value="Unassembled WGS sequence"/>
</dbReference>
<evidence type="ECO:0000313" key="7">
    <source>
        <dbReference type="Proteomes" id="UP000663845"/>
    </source>
</evidence>
<dbReference type="EMBL" id="CAJNOE010001663">
    <property type="protein sequence ID" value="CAF1441516.1"/>
    <property type="molecule type" value="Genomic_DNA"/>
</dbReference>
<dbReference type="Proteomes" id="UP000663844">
    <property type="component" value="Unassembled WGS sequence"/>
</dbReference>
<dbReference type="AlphaFoldDB" id="A0A815N0T9"/>
<evidence type="ECO:0000313" key="2">
    <source>
        <dbReference type="EMBL" id="CAF1423297.1"/>
    </source>
</evidence>
<dbReference type="Proteomes" id="UP000663881">
    <property type="component" value="Unassembled WGS sequence"/>
</dbReference>
<sequence length="128" mass="15248">MKFFFDTQDDIRKLLCVMLGSRQGRQLFNKFIDQKLLKSWWTNGQWLFFLFDSKANGFLKKLFDIYPSLIHMLDKDGNNPLLYVCLTVDGRRYLIIKLLIEIGCNQQIESFHGQTFNDILQLEKIVKY</sequence>
<reference evidence="2" key="1">
    <citation type="submission" date="2021-02" db="EMBL/GenBank/DDBJ databases">
        <authorList>
            <person name="Nowell W R."/>
        </authorList>
    </citation>
    <scope>NUCLEOTIDE SEQUENCE</scope>
</reference>
<gene>
    <name evidence="3" type="ORF">IZO911_LOCUS41826</name>
    <name evidence="2" type="ORF">JYZ213_LOCUS39118</name>
    <name evidence="6" type="ORF">KXQ929_LOCUS38662</name>
    <name evidence="4" type="ORF">OKA104_LOCUS9472</name>
    <name evidence="5" type="ORF">OXD698_LOCUS29333</name>
    <name evidence="1" type="ORF">VCS650_LOCUS17647</name>
</gene>
<dbReference type="EMBL" id="CAJNOG010001231">
    <property type="protein sequence ID" value="CAF1423297.1"/>
    <property type="molecule type" value="Genomic_DNA"/>
</dbReference>
<dbReference type="Proteomes" id="UP000663868">
    <property type="component" value="Unassembled WGS sequence"/>
</dbReference>
<evidence type="ECO:0000313" key="6">
    <source>
        <dbReference type="EMBL" id="CAF4175830.1"/>
    </source>
</evidence>
<evidence type="ECO:0000313" key="1">
    <source>
        <dbReference type="EMBL" id="CAF1055498.1"/>
    </source>
</evidence>
<dbReference type="OrthoDB" id="10030103at2759"/>
<evidence type="ECO:0000313" key="5">
    <source>
        <dbReference type="EMBL" id="CAF3997735.1"/>
    </source>
</evidence>
<dbReference type="EMBL" id="CAJOBB010007005">
    <property type="protein sequence ID" value="CAF4175830.1"/>
    <property type="molecule type" value="Genomic_DNA"/>
</dbReference>
<proteinExistence type="predicted"/>
<dbReference type="EMBL" id="CAJOAZ010003285">
    <property type="protein sequence ID" value="CAF3997735.1"/>
    <property type="molecule type" value="Genomic_DNA"/>
</dbReference>
<evidence type="ECO:0008006" key="8">
    <source>
        <dbReference type="Google" id="ProtNLM"/>
    </source>
</evidence>
<evidence type="ECO:0000313" key="3">
    <source>
        <dbReference type="EMBL" id="CAF1441516.1"/>
    </source>
</evidence>